<comment type="caution">
    <text evidence="3">The sequence shown here is derived from an EMBL/GenBank/DDBJ whole genome shotgun (WGS) entry which is preliminary data.</text>
</comment>
<evidence type="ECO:0000256" key="2">
    <source>
        <dbReference type="SAM" id="SignalP"/>
    </source>
</evidence>
<evidence type="ECO:0000313" key="3">
    <source>
        <dbReference type="EMBL" id="MCS7481895.1"/>
    </source>
</evidence>
<dbReference type="AlphaFoldDB" id="A0A9X2VSE8"/>
<dbReference type="EMBL" id="JANYMP010000020">
    <property type="protein sequence ID" value="MCS7481895.1"/>
    <property type="molecule type" value="Genomic_DNA"/>
</dbReference>
<gene>
    <name evidence="3" type="ORF">NZH93_33995</name>
</gene>
<sequence length="192" mass="19053">MRRVVGGIALGAGAALAAVGATLPVFVQVLSFTGDQETFTMTLWGFESSVDVQIDDVGGVRYGVPVVVAAVLLAVSAVLVLAAPRLPARFAGPTSVAAIGSAAVLTGSVWTVGQLVLVASSREDTTAVTSSAGSGMATLVVACVVALAGGVLAQHWPGQASVARPEPTGVVVYRLPDEDLPEDPEGTGGGGS</sequence>
<feature type="transmembrane region" description="Helical" evidence="1">
    <location>
        <begin position="90"/>
        <end position="112"/>
    </location>
</feature>
<keyword evidence="4" id="KW-1185">Reference proteome</keyword>
<protein>
    <recommendedName>
        <fullName evidence="5">Membrane protein (TIGR02234 family)</fullName>
    </recommendedName>
</protein>
<name>A0A9X2VSE8_9PSEU</name>
<feature type="transmembrane region" description="Helical" evidence="1">
    <location>
        <begin position="132"/>
        <end position="153"/>
    </location>
</feature>
<keyword evidence="1" id="KW-0812">Transmembrane</keyword>
<keyword evidence="1" id="KW-1133">Transmembrane helix</keyword>
<proteinExistence type="predicted"/>
<feature type="transmembrane region" description="Helical" evidence="1">
    <location>
        <begin position="62"/>
        <end position="83"/>
    </location>
</feature>
<dbReference type="RefSeq" id="WP_259627375.1">
    <property type="nucleotide sequence ID" value="NZ_JANYMP010000020.1"/>
</dbReference>
<evidence type="ECO:0008006" key="5">
    <source>
        <dbReference type="Google" id="ProtNLM"/>
    </source>
</evidence>
<keyword evidence="1" id="KW-0472">Membrane</keyword>
<keyword evidence="2" id="KW-0732">Signal</keyword>
<accession>A0A9X2VSE8</accession>
<feature type="signal peptide" evidence="2">
    <location>
        <begin position="1"/>
        <end position="17"/>
    </location>
</feature>
<evidence type="ECO:0000256" key="1">
    <source>
        <dbReference type="SAM" id="Phobius"/>
    </source>
</evidence>
<dbReference type="Proteomes" id="UP001141259">
    <property type="component" value="Unassembled WGS sequence"/>
</dbReference>
<organism evidence="3 4">
    <name type="scientific">Umezawaea endophytica</name>
    <dbReference type="NCBI Taxonomy" id="1654476"/>
    <lineage>
        <taxon>Bacteria</taxon>
        <taxon>Bacillati</taxon>
        <taxon>Actinomycetota</taxon>
        <taxon>Actinomycetes</taxon>
        <taxon>Pseudonocardiales</taxon>
        <taxon>Pseudonocardiaceae</taxon>
        <taxon>Umezawaea</taxon>
    </lineage>
</organism>
<evidence type="ECO:0000313" key="4">
    <source>
        <dbReference type="Proteomes" id="UP001141259"/>
    </source>
</evidence>
<feature type="chain" id="PRO_5040910065" description="Membrane protein (TIGR02234 family)" evidence="2">
    <location>
        <begin position="18"/>
        <end position="192"/>
    </location>
</feature>
<reference evidence="3" key="1">
    <citation type="submission" date="2022-08" db="EMBL/GenBank/DDBJ databases">
        <authorList>
            <person name="Tistechok S."/>
            <person name="Samborskyy M."/>
            <person name="Roman I."/>
        </authorList>
    </citation>
    <scope>NUCLEOTIDE SEQUENCE</scope>
    <source>
        <strain evidence="3">DSM 103496</strain>
    </source>
</reference>